<evidence type="ECO:0000256" key="1">
    <source>
        <dbReference type="ARBA" id="ARBA00004196"/>
    </source>
</evidence>
<evidence type="ECO:0000256" key="2">
    <source>
        <dbReference type="ARBA" id="ARBA00004713"/>
    </source>
</evidence>
<comment type="catalytic activity">
    <reaction evidence="8 11">
        <text>lipid IVA (E. coli) + CMP-3-deoxy-beta-D-manno-octulosonate = alpha-Kdo-(2-&gt;6)-lipid IVA (E. coli) + CMP + H(+)</text>
        <dbReference type="Rhea" id="RHEA:28066"/>
        <dbReference type="ChEBI" id="CHEBI:15378"/>
        <dbReference type="ChEBI" id="CHEBI:58603"/>
        <dbReference type="ChEBI" id="CHEBI:60364"/>
        <dbReference type="ChEBI" id="CHEBI:60377"/>
        <dbReference type="ChEBI" id="CHEBI:85987"/>
        <dbReference type="EC" id="2.4.99.12"/>
    </reaction>
</comment>
<feature type="site" description="Transition state stabilizer" evidence="10">
    <location>
        <position position="209"/>
    </location>
</feature>
<comment type="subcellular location">
    <subcellularLocation>
        <location evidence="1">Cell envelope</location>
    </subcellularLocation>
    <subcellularLocation>
        <location evidence="11">Cell membrane</location>
    </subcellularLocation>
</comment>
<dbReference type="Pfam" id="PF00534">
    <property type="entry name" value="Glycos_transf_1"/>
    <property type="match status" value="1"/>
</dbReference>
<protein>
    <recommendedName>
        <fullName evidence="4 11">3-deoxy-D-manno-octulosonic acid transferase</fullName>
        <shortName evidence="11">Kdo transferase</shortName>
        <ecNumber evidence="3 11">2.4.99.12</ecNumber>
    </recommendedName>
    <alternativeName>
        <fullName evidence="7 11">Lipid IV(A) 3-deoxy-D-manno-octulosonic acid transferase</fullName>
    </alternativeName>
</protein>
<evidence type="ECO:0000256" key="6">
    <source>
        <dbReference type="ARBA" id="ARBA00022679"/>
    </source>
</evidence>
<feature type="domain" description="Glycosyl transferase family 1" evidence="12">
    <location>
        <begin position="255"/>
        <end position="407"/>
    </location>
</feature>
<dbReference type="AlphaFoldDB" id="A0A099L682"/>
<dbReference type="GO" id="GO:0005886">
    <property type="term" value="C:plasma membrane"/>
    <property type="evidence" value="ECO:0007669"/>
    <property type="project" value="UniProtKB-SubCell"/>
</dbReference>
<evidence type="ECO:0000256" key="9">
    <source>
        <dbReference type="PIRSR" id="PIRSR639901-1"/>
    </source>
</evidence>
<dbReference type="InterPro" id="IPR007507">
    <property type="entry name" value="Glycos_transf_N"/>
</dbReference>
<dbReference type="EC" id="2.4.99.12" evidence="3 11"/>
<accession>A0A099L682</accession>
<evidence type="ECO:0000259" key="12">
    <source>
        <dbReference type="Pfam" id="PF00534"/>
    </source>
</evidence>
<reference evidence="14 15" key="1">
    <citation type="submission" date="2014-08" db="EMBL/GenBank/DDBJ databases">
        <title>Genomic and Phenotypic Diversity of Colwellia psychrerythraea strains from Disparate Marine Basins.</title>
        <authorList>
            <person name="Techtmann S.M."/>
            <person name="Stelling S.C."/>
            <person name="Utturkar S.M."/>
            <person name="Alshibli N."/>
            <person name="Harris A."/>
            <person name="Brown S.D."/>
            <person name="Hazen T.C."/>
        </authorList>
    </citation>
    <scope>NUCLEOTIDE SEQUENCE [LARGE SCALE GENOMIC DNA]</scope>
    <source>
        <strain evidence="14 15">GAB14E</strain>
    </source>
</reference>
<evidence type="ECO:0000256" key="8">
    <source>
        <dbReference type="ARBA" id="ARBA00049183"/>
    </source>
</evidence>
<organism evidence="14 15">
    <name type="scientific">Colwellia psychrerythraea</name>
    <name type="common">Vibrio psychroerythus</name>
    <dbReference type="NCBI Taxonomy" id="28229"/>
    <lineage>
        <taxon>Bacteria</taxon>
        <taxon>Pseudomonadati</taxon>
        <taxon>Pseudomonadota</taxon>
        <taxon>Gammaproteobacteria</taxon>
        <taxon>Alteromonadales</taxon>
        <taxon>Colwelliaceae</taxon>
        <taxon>Colwellia</taxon>
    </lineage>
</organism>
<keyword evidence="11" id="KW-1003">Cell membrane</keyword>
<dbReference type="GO" id="GO:0030313">
    <property type="term" value="C:cell envelope"/>
    <property type="evidence" value="ECO:0007669"/>
    <property type="project" value="UniProtKB-SubCell"/>
</dbReference>
<sequence length="444" mass="49645">MISLLIYRILLLLLLPFLLLFLLIRSKNNKAYRQRIFERLGLFPKPHKQGGIVVHAASVGEVIALKSFIEKLLLNYPNLPITITSFTPTGSAQVTKLFGNCVQHGYLPLDIFPCTALFLRRLKPKMIIFMETELWPNLIAQCAQQNIKLLLINGRLSKKSLTSYRKISPLIRPCLNRFDKILTQSQENLDHFLQLGAQASHCLNSGNLKFDISVNEQVVQKKTELSKLLFADSSQDKRTIWLVASTHEGDELIALSAFKELLSHYPQLLLVLVPRHPERFAQVAKLCLEQGLSLAKRSENTIINDEQVWLLDSLGELMAAFSLSDIVTMGGSFSEVGGHNPLEPALFNKPIIVGDNMSNFNEIMQQLRHEDAIVELSANDPSMQLVNEISTLLKQPSRQKSLGENAFNVVRANQGASDKTLIQVKKLLATASISTLSKSLGDNS</sequence>
<dbReference type="GO" id="GO:0043842">
    <property type="term" value="F:Kdo transferase activity"/>
    <property type="evidence" value="ECO:0007669"/>
    <property type="project" value="UniProtKB-EC"/>
</dbReference>
<dbReference type="InterPro" id="IPR038107">
    <property type="entry name" value="Glycos_transf_N_sf"/>
</dbReference>
<dbReference type="NCBIfam" id="NF004388">
    <property type="entry name" value="PRK05749.1-4"/>
    <property type="match status" value="1"/>
</dbReference>
<dbReference type="GO" id="GO:0009245">
    <property type="term" value="P:lipid A biosynthetic process"/>
    <property type="evidence" value="ECO:0007669"/>
    <property type="project" value="TreeGrafter"/>
</dbReference>
<dbReference type="RefSeq" id="WP_033080450.1">
    <property type="nucleotide sequence ID" value="NZ_JQEC01000002.1"/>
</dbReference>
<evidence type="ECO:0000256" key="4">
    <source>
        <dbReference type="ARBA" id="ARBA00019077"/>
    </source>
</evidence>
<name>A0A099L682_COLPS</name>
<feature type="site" description="Transition state stabilizer" evidence="10">
    <location>
        <position position="131"/>
    </location>
</feature>
<dbReference type="PANTHER" id="PTHR42755:SF1">
    <property type="entry name" value="3-DEOXY-D-MANNO-OCTULOSONIC ACID TRANSFERASE, MITOCHONDRIAL-RELATED"/>
    <property type="match status" value="1"/>
</dbReference>
<dbReference type="GO" id="GO:0009244">
    <property type="term" value="P:lipopolysaccharide core region biosynthetic process"/>
    <property type="evidence" value="ECO:0007669"/>
    <property type="project" value="UniProtKB-UniRule"/>
</dbReference>
<comment type="similarity">
    <text evidence="11">Belongs to the glycosyltransferase group 1 family.</text>
</comment>
<comment type="caution">
    <text evidence="14">The sequence shown here is derived from an EMBL/GenBank/DDBJ whole genome shotgun (WGS) entry which is preliminary data.</text>
</comment>
<dbReference type="InterPro" id="IPR001296">
    <property type="entry name" value="Glyco_trans_1"/>
</dbReference>
<evidence type="ECO:0000259" key="13">
    <source>
        <dbReference type="Pfam" id="PF04413"/>
    </source>
</evidence>
<dbReference type="Proteomes" id="UP000029868">
    <property type="component" value="Unassembled WGS sequence"/>
</dbReference>
<evidence type="ECO:0000256" key="10">
    <source>
        <dbReference type="PIRSR" id="PIRSR639901-2"/>
    </source>
</evidence>
<dbReference type="InterPro" id="IPR039901">
    <property type="entry name" value="Kdotransferase"/>
</dbReference>
<dbReference type="OrthoDB" id="9789797at2"/>
<keyword evidence="6 11" id="KW-0808">Transferase</keyword>
<feature type="active site" description="Proton acceptor" evidence="9">
    <location>
        <position position="61"/>
    </location>
</feature>
<comment type="pathway">
    <text evidence="2 11">Bacterial outer membrane biogenesis; LPS core biosynthesis.</text>
</comment>
<dbReference type="Gene3D" id="3.40.50.11720">
    <property type="entry name" value="3-Deoxy-D-manno-octulosonic-acid transferase, N-terminal domain"/>
    <property type="match status" value="1"/>
</dbReference>
<keyword evidence="11" id="KW-0448">Lipopolysaccharide biosynthesis</keyword>
<dbReference type="PANTHER" id="PTHR42755">
    <property type="entry name" value="3-DEOXY-MANNO-OCTULOSONATE CYTIDYLYLTRANSFERASE"/>
    <property type="match status" value="1"/>
</dbReference>
<dbReference type="EMBL" id="JQEC01000002">
    <property type="protein sequence ID" value="KGJ97612.1"/>
    <property type="molecule type" value="Genomic_DNA"/>
</dbReference>
<gene>
    <name evidence="14" type="ORF">GAB14E_1201</name>
</gene>
<dbReference type="FunFam" id="3.40.50.11720:FF:000001">
    <property type="entry name" value="3-deoxy-D-manno-octulosonic acid transferase"/>
    <property type="match status" value="1"/>
</dbReference>
<dbReference type="Pfam" id="PF04413">
    <property type="entry name" value="Glycos_transf_N"/>
    <property type="match status" value="1"/>
</dbReference>
<feature type="domain" description="3-deoxy-D-manno-octulosonic-acid transferase N-terminal" evidence="13">
    <location>
        <begin position="34"/>
        <end position="212"/>
    </location>
</feature>
<comment type="function">
    <text evidence="11">Involved in lipopolysaccharide (LPS) biosynthesis. Catalyzes the transfer of 3-deoxy-D-manno-octulosonate (Kdo) residue(s) from CMP-Kdo to lipid IV(A), the tetraacyldisaccharide-1,4'-bisphosphate precursor of lipid A.</text>
</comment>
<dbReference type="PATRIC" id="fig|28229.3.peg.358"/>
<proteinExistence type="inferred from homology"/>
<dbReference type="UniPathway" id="UPA00958"/>
<evidence type="ECO:0000313" key="15">
    <source>
        <dbReference type="Proteomes" id="UP000029868"/>
    </source>
</evidence>
<keyword evidence="5" id="KW-0997">Cell inner membrane</keyword>
<evidence type="ECO:0000256" key="3">
    <source>
        <dbReference type="ARBA" id="ARBA00012621"/>
    </source>
</evidence>
<evidence type="ECO:0000256" key="7">
    <source>
        <dbReference type="ARBA" id="ARBA00031445"/>
    </source>
</evidence>
<evidence type="ECO:0000256" key="11">
    <source>
        <dbReference type="RuleBase" id="RU365103"/>
    </source>
</evidence>
<evidence type="ECO:0000313" key="14">
    <source>
        <dbReference type="EMBL" id="KGJ97612.1"/>
    </source>
</evidence>
<dbReference type="Gene3D" id="3.40.50.2000">
    <property type="entry name" value="Glycogen Phosphorylase B"/>
    <property type="match status" value="1"/>
</dbReference>
<dbReference type="SUPFAM" id="SSF53756">
    <property type="entry name" value="UDP-Glycosyltransferase/glycogen phosphorylase"/>
    <property type="match status" value="1"/>
</dbReference>
<keyword evidence="5" id="KW-0472">Membrane</keyword>
<evidence type="ECO:0000256" key="5">
    <source>
        <dbReference type="ARBA" id="ARBA00022519"/>
    </source>
</evidence>